<reference evidence="3" key="1">
    <citation type="submission" date="2021-05" db="UniProtKB">
        <authorList>
            <consortium name="EnsemblPlants"/>
        </authorList>
    </citation>
    <scope>IDENTIFICATION</scope>
    <source>
        <strain evidence="3">subsp. malaccensis</strain>
    </source>
</reference>
<dbReference type="CDD" id="cd09279">
    <property type="entry name" value="RNase_HI_like"/>
    <property type="match status" value="1"/>
</dbReference>
<proteinExistence type="predicted"/>
<feature type="domain" description="RNase H type-1" evidence="2">
    <location>
        <begin position="255"/>
        <end position="364"/>
    </location>
</feature>
<feature type="domain" description="Reverse transcriptase" evidence="1">
    <location>
        <begin position="2"/>
        <end position="151"/>
    </location>
</feature>
<organism evidence="3 4">
    <name type="scientific">Musa acuminata subsp. malaccensis</name>
    <name type="common">Wild banana</name>
    <name type="synonym">Musa malaccensis</name>
    <dbReference type="NCBI Taxonomy" id="214687"/>
    <lineage>
        <taxon>Eukaryota</taxon>
        <taxon>Viridiplantae</taxon>
        <taxon>Streptophyta</taxon>
        <taxon>Embryophyta</taxon>
        <taxon>Tracheophyta</taxon>
        <taxon>Spermatophyta</taxon>
        <taxon>Magnoliopsida</taxon>
        <taxon>Liliopsida</taxon>
        <taxon>Zingiberales</taxon>
        <taxon>Musaceae</taxon>
        <taxon>Musa</taxon>
    </lineage>
</organism>
<evidence type="ECO:0000313" key="3">
    <source>
        <dbReference type="EnsemblPlants" id="Ma05_p15390.1"/>
    </source>
</evidence>
<evidence type="ECO:0000259" key="1">
    <source>
        <dbReference type="Pfam" id="PF00078"/>
    </source>
</evidence>
<keyword evidence="4" id="KW-1185">Reference proteome</keyword>
<evidence type="ECO:0000259" key="2">
    <source>
        <dbReference type="Pfam" id="PF13456"/>
    </source>
</evidence>
<dbReference type="Gramene" id="Ma05_t15390.1">
    <property type="protein sequence ID" value="Ma05_p15390.1"/>
    <property type="gene ID" value="Ma05_g15390"/>
</dbReference>
<dbReference type="PANTHER" id="PTHR24559:SF444">
    <property type="entry name" value="REVERSE TRANSCRIPTASE DOMAIN-CONTAINING PROTEIN"/>
    <property type="match status" value="1"/>
</dbReference>
<dbReference type="InterPro" id="IPR043502">
    <property type="entry name" value="DNA/RNA_pol_sf"/>
</dbReference>
<dbReference type="PANTHER" id="PTHR24559">
    <property type="entry name" value="TRANSPOSON TY3-I GAG-POL POLYPROTEIN"/>
    <property type="match status" value="1"/>
</dbReference>
<name>A0A804J4Q5_MUSAM</name>
<dbReference type="CDD" id="cd01647">
    <property type="entry name" value="RT_LTR"/>
    <property type="match status" value="1"/>
</dbReference>
<dbReference type="GO" id="GO:0004523">
    <property type="term" value="F:RNA-DNA hybrid ribonuclease activity"/>
    <property type="evidence" value="ECO:0007669"/>
    <property type="project" value="InterPro"/>
</dbReference>
<dbReference type="Gene3D" id="3.30.420.10">
    <property type="entry name" value="Ribonuclease H-like superfamily/Ribonuclease H"/>
    <property type="match status" value="1"/>
</dbReference>
<dbReference type="Pfam" id="PF00078">
    <property type="entry name" value="RVT_1"/>
    <property type="match status" value="1"/>
</dbReference>
<dbReference type="AlphaFoldDB" id="A0A804J4Q5"/>
<dbReference type="EnsemblPlants" id="Ma05_t15390.1">
    <property type="protein sequence ID" value="Ma05_p15390.1"/>
    <property type="gene ID" value="Ma05_g15390"/>
</dbReference>
<dbReference type="Proteomes" id="UP000012960">
    <property type="component" value="Unplaced"/>
</dbReference>
<dbReference type="Gene3D" id="3.30.70.270">
    <property type="match status" value="1"/>
</dbReference>
<evidence type="ECO:0000313" key="4">
    <source>
        <dbReference type="Proteomes" id="UP000012960"/>
    </source>
</evidence>
<dbReference type="OMA" id="STWLANM"/>
<dbReference type="Pfam" id="PF13456">
    <property type="entry name" value="RVT_3"/>
    <property type="match status" value="1"/>
</dbReference>
<dbReference type="InterPro" id="IPR000477">
    <property type="entry name" value="RT_dom"/>
</dbReference>
<sequence>MCVDYIDLNRACPKDCYPLPRIDQLVDATAGYELLTFMDAFSGYNQIRMAPQDQENTTFITDRGVYCYKVMPFGLKNAEATYQRMVDKLFKQQLGRNKEVYVDSMIVKSKDASTHLADLAETFQTLKWFNMLLNPAKCIFRVSSGKFLDFIIHQRGIDANQEKVRAITEMHPPPLDQGGAAPRREVGGTLQQILSKFDASGRMLRWSVELSEFDIQYSPRMASKAQVLADFISELTPEDHAIGQGNNESTWTLHVDGSATADMAGVGLILKSPSGETYKRSLRLQLRATNNEAEYEVLLHSLRLTLEMHVGNLEVFNNSQLVTGHVNDNYEARDPTMALYLTEVKQLPHRFNRLSVTRVPQAQNT</sequence>
<accession>A0A804J4Q5</accession>
<dbReference type="InterPro" id="IPR053134">
    <property type="entry name" value="RNA-dir_DNA_polymerase"/>
</dbReference>
<dbReference type="InterPro" id="IPR002156">
    <property type="entry name" value="RNaseH_domain"/>
</dbReference>
<dbReference type="InterPro" id="IPR036397">
    <property type="entry name" value="RNaseH_sf"/>
</dbReference>
<dbReference type="InterPro" id="IPR043128">
    <property type="entry name" value="Rev_trsase/Diguanyl_cyclase"/>
</dbReference>
<dbReference type="InParanoid" id="A0A804J4Q5"/>
<dbReference type="SUPFAM" id="SSF56672">
    <property type="entry name" value="DNA/RNA polymerases"/>
    <property type="match status" value="1"/>
</dbReference>
<dbReference type="GO" id="GO:0003676">
    <property type="term" value="F:nucleic acid binding"/>
    <property type="evidence" value="ECO:0007669"/>
    <property type="project" value="InterPro"/>
</dbReference>
<protein>
    <submittedName>
        <fullName evidence="3">Uncharacterized protein</fullName>
    </submittedName>
</protein>
<dbReference type="OrthoDB" id="776461at2759"/>